<dbReference type="InterPro" id="IPR005119">
    <property type="entry name" value="LysR_subst-bd"/>
</dbReference>
<dbReference type="HOGENOM" id="CLU_039613_39_1_6"/>
<evidence type="ECO:0000256" key="3">
    <source>
        <dbReference type="ARBA" id="ARBA00023125"/>
    </source>
</evidence>
<accession>Q0HT91</accession>
<dbReference type="Pfam" id="PF00126">
    <property type="entry name" value="HTH_1"/>
    <property type="match status" value="1"/>
</dbReference>
<dbReference type="GO" id="GO:0003700">
    <property type="term" value="F:DNA-binding transcription factor activity"/>
    <property type="evidence" value="ECO:0007669"/>
    <property type="project" value="InterPro"/>
</dbReference>
<keyword evidence="3" id="KW-0238">DNA-binding</keyword>
<protein>
    <submittedName>
        <fullName evidence="6">Transcriptional regulator, LysR family</fullName>
    </submittedName>
</protein>
<keyword evidence="2" id="KW-0805">Transcription regulation</keyword>
<evidence type="ECO:0000256" key="1">
    <source>
        <dbReference type="ARBA" id="ARBA00009437"/>
    </source>
</evidence>
<dbReference type="KEGG" id="shm:Shewmr7_2679"/>
<dbReference type="InterPro" id="IPR050389">
    <property type="entry name" value="LysR-type_TF"/>
</dbReference>
<dbReference type="AlphaFoldDB" id="Q0HT91"/>
<dbReference type="PANTHER" id="PTHR30118:SF11">
    <property type="entry name" value="HTH-TYPE TRANSCRIPTIONAL REGULATOR YIDZ"/>
    <property type="match status" value="1"/>
</dbReference>
<sequence length="350" mass="39731">MCLGGTIQHGHCRLRLIPRRDQMSNPLLKQICELDVFTLLVFKSIFDNGHANSAAKALNVSAPKISRCLNALRLTFNDELFYRRQQGLKPTPLAESLYVAICQFTDSVYYLEQSALQIQNAASHVERPLHIAASNGLLSFLAPQLCTPEAISELGQVRLHKWQENTPELIHAGELDFGITIEPTDTKDLNVSRLGCISNVYVVASKLHPLWESQQEISLEQICRHSFLCLELKGFNSRIDPLELFCQRQGLLLPSIERVIDREEWYAHLLTMQSVAFCSSIDMHTVKHMPGLKLAPLPVSEQHRLHETIMPPQYFLVEKPRSHRRYSQNQCELVVSSLLTALTTNTRVTQ</sequence>
<dbReference type="PROSITE" id="PS50931">
    <property type="entry name" value="HTH_LYSR"/>
    <property type="match status" value="1"/>
</dbReference>
<feature type="domain" description="HTH lysR-type" evidence="5">
    <location>
        <begin position="39"/>
        <end position="91"/>
    </location>
</feature>
<dbReference type="SUPFAM" id="SSF53850">
    <property type="entry name" value="Periplasmic binding protein-like II"/>
    <property type="match status" value="1"/>
</dbReference>
<dbReference type="InterPro" id="IPR036390">
    <property type="entry name" value="WH_DNA-bd_sf"/>
</dbReference>
<dbReference type="InterPro" id="IPR036388">
    <property type="entry name" value="WH-like_DNA-bd_sf"/>
</dbReference>
<evidence type="ECO:0000256" key="4">
    <source>
        <dbReference type="ARBA" id="ARBA00023163"/>
    </source>
</evidence>
<proteinExistence type="inferred from homology"/>
<name>Q0HT91_SHESR</name>
<dbReference type="Gene3D" id="1.10.10.10">
    <property type="entry name" value="Winged helix-like DNA-binding domain superfamily/Winged helix DNA-binding domain"/>
    <property type="match status" value="1"/>
</dbReference>
<dbReference type="GO" id="GO:0003677">
    <property type="term" value="F:DNA binding"/>
    <property type="evidence" value="ECO:0007669"/>
    <property type="project" value="UniProtKB-KW"/>
</dbReference>
<dbReference type="Gene3D" id="3.40.190.290">
    <property type="match status" value="1"/>
</dbReference>
<dbReference type="EMBL" id="CP000444">
    <property type="protein sequence ID" value="ABI43664.1"/>
    <property type="molecule type" value="Genomic_DNA"/>
</dbReference>
<evidence type="ECO:0000256" key="2">
    <source>
        <dbReference type="ARBA" id="ARBA00023015"/>
    </source>
</evidence>
<keyword evidence="4" id="KW-0804">Transcription</keyword>
<gene>
    <name evidence="6" type="ordered locus">Shewmr7_2679</name>
</gene>
<dbReference type="Pfam" id="PF03466">
    <property type="entry name" value="LysR_substrate"/>
    <property type="match status" value="1"/>
</dbReference>
<reference evidence="6" key="1">
    <citation type="submission" date="2006-08" db="EMBL/GenBank/DDBJ databases">
        <title>Complete sequence of Chromosome1 of Shewanella sp. MR-7.</title>
        <authorList>
            <consortium name="US DOE Joint Genome Institute"/>
            <person name="Copeland A."/>
            <person name="Lucas S."/>
            <person name="Lapidus A."/>
            <person name="Barry K."/>
            <person name="Detter J.C."/>
            <person name="Glavina del Rio T."/>
            <person name="Hammon N."/>
            <person name="Israni S."/>
            <person name="Dalin E."/>
            <person name="Tice H."/>
            <person name="Pitluck S."/>
            <person name="Kiss H."/>
            <person name="Brettin T."/>
            <person name="Bruce D."/>
            <person name="Han C."/>
            <person name="Tapia R."/>
            <person name="Gilna P."/>
            <person name="Schmutz J."/>
            <person name="Larimer F."/>
            <person name="Land M."/>
            <person name="Hauser L."/>
            <person name="Kyrpides N."/>
            <person name="Mikhailova N."/>
            <person name="Nealson K."/>
            <person name="Konstantinidis K."/>
            <person name="Klappenbach J."/>
            <person name="Tiedje J."/>
            <person name="Richardson P."/>
        </authorList>
    </citation>
    <scope>NUCLEOTIDE SEQUENCE</scope>
    <source>
        <strain evidence="6">MR-7</strain>
    </source>
</reference>
<organism evidence="6">
    <name type="scientific">Shewanella sp. (strain MR-7)</name>
    <dbReference type="NCBI Taxonomy" id="60481"/>
    <lineage>
        <taxon>Bacteria</taxon>
        <taxon>Pseudomonadati</taxon>
        <taxon>Pseudomonadota</taxon>
        <taxon>Gammaproteobacteria</taxon>
        <taxon>Alteromonadales</taxon>
        <taxon>Shewanellaceae</taxon>
        <taxon>Shewanella</taxon>
    </lineage>
</organism>
<evidence type="ECO:0000313" key="6">
    <source>
        <dbReference type="EMBL" id="ABI43664.1"/>
    </source>
</evidence>
<dbReference type="PANTHER" id="PTHR30118">
    <property type="entry name" value="HTH-TYPE TRANSCRIPTIONAL REGULATOR LEUO-RELATED"/>
    <property type="match status" value="1"/>
</dbReference>
<dbReference type="InterPro" id="IPR000847">
    <property type="entry name" value="LysR_HTH_N"/>
</dbReference>
<dbReference type="CDD" id="cd05466">
    <property type="entry name" value="PBP2_LTTR_substrate"/>
    <property type="match status" value="1"/>
</dbReference>
<dbReference type="SUPFAM" id="SSF46785">
    <property type="entry name" value="Winged helix' DNA-binding domain"/>
    <property type="match status" value="1"/>
</dbReference>
<comment type="similarity">
    <text evidence="1">Belongs to the LysR transcriptional regulatory family.</text>
</comment>
<evidence type="ECO:0000259" key="5">
    <source>
        <dbReference type="PROSITE" id="PS50931"/>
    </source>
</evidence>